<evidence type="ECO:0000313" key="15">
    <source>
        <dbReference type="EMBL" id="MFC5985280.1"/>
    </source>
</evidence>
<evidence type="ECO:0000256" key="4">
    <source>
        <dbReference type="ARBA" id="ARBA00022475"/>
    </source>
</evidence>
<keyword evidence="16" id="KW-1185">Reference proteome</keyword>
<dbReference type="SUPFAM" id="SSF55874">
    <property type="entry name" value="ATPase domain of HSP90 chaperone/DNA topoisomerase II/histidine kinase"/>
    <property type="match status" value="1"/>
</dbReference>
<keyword evidence="11 12" id="KW-0472">Membrane</keyword>
<keyword evidence="6 15" id="KW-0808">Transferase</keyword>
<feature type="domain" description="HAMP" evidence="14">
    <location>
        <begin position="303"/>
        <end position="355"/>
    </location>
</feature>
<dbReference type="PANTHER" id="PTHR34220">
    <property type="entry name" value="SENSOR HISTIDINE KINASE YPDA"/>
    <property type="match status" value="1"/>
</dbReference>
<dbReference type="PROSITE" id="PS50109">
    <property type="entry name" value="HIS_KIN"/>
    <property type="match status" value="1"/>
</dbReference>
<dbReference type="InterPro" id="IPR003660">
    <property type="entry name" value="HAMP_dom"/>
</dbReference>
<evidence type="ECO:0000256" key="3">
    <source>
        <dbReference type="ARBA" id="ARBA00012438"/>
    </source>
</evidence>
<keyword evidence="9" id="KW-0067">ATP-binding</keyword>
<dbReference type="SMART" id="SM00387">
    <property type="entry name" value="HATPase_c"/>
    <property type="match status" value="1"/>
</dbReference>
<keyword evidence="12" id="KW-1133">Transmembrane helix</keyword>
<dbReference type="EMBL" id="JBHSQV010000010">
    <property type="protein sequence ID" value="MFC5985280.1"/>
    <property type="molecule type" value="Genomic_DNA"/>
</dbReference>
<sequence length="579" mass="66670">MKKQSLSIRSQMISFFSILIIIPLFLSAVYIFFIVQNHLKESYTRHQTQTTEALAHELIGWKKTYEDLTLRIAGDRTVQQFLKLEQGEATIESLGLRLELRDVLVNYSEYNDFIQSVIVVDPRMNMYGTAIDQKFPAYVNERISAVEQINGIPFWDKGYTDSTVIIGRQLNDNEFDLNQKIGYVFLVLDRKELHHIFQQFTIDQGQQFALYDPDGVFGISTLPTQDFPVFKDASNHPYEAYGTFDYGGASQLYYKMKMGDWVLSTWVGEGYIFQPIKKMFGAILFATVTLLIFSVIMVFYISHRITKPLIMIKKTMKQMGGGYLGLKVPVVRDDEIGQVASTLNQMSDEIIDLICQNREEESKRRRIQLQTLEYQINPHFLYNALDSVNMLARKYEDDRIGDIVTSLSRLFRIGLNQGRELITVEEETQHVSYYLKIQGIRFASQLTWELNIGPELRNEKMIKFILQPIVENSIIHGIRKRAKPGHVRIEAYESADYIVFQVYDDGVGMSAEQLEKLRAGLDREDDEEVNRGFGLRNVHQRIGLHYGPQYGLKVDSEEGQGTSVLIILPKISKTAEQFG</sequence>
<evidence type="ECO:0000256" key="6">
    <source>
        <dbReference type="ARBA" id="ARBA00022679"/>
    </source>
</evidence>
<reference evidence="16" key="1">
    <citation type="journal article" date="2019" name="Int. J. Syst. Evol. Microbiol.">
        <title>The Global Catalogue of Microorganisms (GCM) 10K type strain sequencing project: providing services to taxonomists for standard genome sequencing and annotation.</title>
        <authorList>
            <consortium name="The Broad Institute Genomics Platform"/>
            <consortium name="The Broad Institute Genome Sequencing Center for Infectious Disease"/>
            <person name="Wu L."/>
            <person name="Ma J."/>
        </authorList>
    </citation>
    <scope>NUCLEOTIDE SEQUENCE [LARGE SCALE GENOMIC DNA]</scope>
    <source>
        <strain evidence="16">CCM 8749</strain>
    </source>
</reference>
<evidence type="ECO:0000256" key="8">
    <source>
        <dbReference type="ARBA" id="ARBA00022777"/>
    </source>
</evidence>
<evidence type="ECO:0000256" key="7">
    <source>
        <dbReference type="ARBA" id="ARBA00022741"/>
    </source>
</evidence>
<dbReference type="SMART" id="SM00304">
    <property type="entry name" value="HAMP"/>
    <property type="match status" value="1"/>
</dbReference>
<dbReference type="GO" id="GO:0004673">
    <property type="term" value="F:protein histidine kinase activity"/>
    <property type="evidence" value="ECO:0007669"/>
    <property type="project" value="UniProtKB-EC"/>
</dbReference>
<dbReference type="Gene3D" id="3.30.565.10">
    <property type="entry name" value="Histidine kinase-like ATPase, C-terminal domain"/>
    <property type="match status" value="1"/>
</dbReference>
<evidence type="ECO:0000256" key="2">
    <source>
        <dbReference type="ARBA" id="ARBA00004651"/>
    </source>
</evidence>
<dbReference type="EC" id="2.7.13.3" evidence="3"/>
<comment type="catalytic activity">
    <reaction evidence="1">
        <text>ATP + protein L-histidine = ADP + protein N-phospho-L-histidine.</text>
        <dbReference type="EC" id="2.7.13.3"/>
    </reaction>
</comment>
<comment type="caution">
    <text evidence="15">The sequence shown here is derived from an EMBL/GenBank/DDBJ whole genome shotgun (WGS) entry which is preliminary data.</text>
</comment>
<feature type="domain" description="Histidine kinase" evidence="13">
    <location>
        <begin position="466"/>
        <end position="572"/>
    </location>
</feature>
<keyword evidence="10" id="KW-0902">Two-component regulatory system</keyword>
<dbReference type="PRINTS" id="PR00344">
    <property type="entry name" value="BCTRLSENSOR"/>
</dbReference>
<gene>
    <name evidence="15" type="ORF">ACFPXP_02175</name>
</gene>
<dbReference type="RefSeq" id="WP_379891957.1">
    <property type="nucleotide sequence ID" value="NZ_CBCSCT010000003.1"/>
</dbReference>
<evidence type="ECO:0000313" key="16">
    <source>
        <dbReference type="Proteomes" id="UP001596250"/>
    </source>
</evidence>
<dbReference type="InterPro" id="IPR004358">
    <property type="entry name" value="Sig_transdc_His_kin-like_C"/>
</dbReference>
<dbReference type="InterPro" id="IPR050640">
    <property type="entry name" value="Bact_2-comp_sensor_kinase"/>
</dbReference>
<accession>A0ABW1IJQ2</accession>
<keyword evidence="12" id="KW-0812">Transmembrane</keyword>
<protein>
    <recommendedName>
        <fullName evidence="3">histidine kinase</fullName>
        <ecNumber evidence="3">2.7.13.3</ecNumber>
    </recommendedName>
</protein>
<organism evidence="15 16">
    <name type="scientific">Marinicrinis lubricantis</name>
    <dbReference type="NCBI Taxonomy" id="2086470"/>
    <lineage>
        <taxon>Bacteria</taxon>
        <taxon>Bacillati</taxon>
        <taxon>Bacillota</taxon>
        <taxon>Bacilli</taxon>
        <taxon>Bacillales</taxon>
        <taxon>Paenibacillaceae</taxon>
    </lineage>
</organism>
<evidence type="ECO:0000256" key="9">
    <source>
        <dbReference type="ARBA" id="ARBA00022840"/>
    </source>
</evidence>
<dbReference type="InterPro" id="IPR003594">
    <property type="entry name" value="HATPase_dom"/>
</dbReference>
<comment type="subcellular location">
    <subcellularLocation>
        <location evidence="2">Cell membrane</location>
        <topology evidence="2">Multi-pass membrane protein</topology>
    </subcellularLocation>
</comment>
<dbReference type="SUPFAM" id="SSF158472">
    <property type="entry name" value="HAMP domain-like"/>
    <property type="match status" value="1"/>
</dbReference>
<keyword evidence="5" id="KW-0597">Phosphoprotein</keyword>
<evidence type="ECO:0000256" key="1">
    <source>
        <dbReference type="ARBA" id="ARBA00000085"/>
    </source>
</evidence>
<dbReference type="Pfam" id="PF00672">
    <property type="entry name" value="HAMP"/>
    <property type="match status" value="1"/>
</dbReference>
<dbReference type="Pfam" id="PF02518">
    <property type="entry name" value="HATPase_c"/>
    <property type="match status" value="1"/>
</dbReference>
<dbReference type="Pfam" id="PF06580">
    <property type="entry name" value="His_kinase"/>
    <property type="match status" value="1"/>
</dbReference>
<dbReference type="Proteomes" id="UP001596250">
    <property type="component" value="Unassembled WGS sequence"/>
</dbReference>
<evidence type="ECO:0000256" key="12">
    <source>
        <dbReference type="SAM" id="Phobius"/>
    </source>
</evidence>
<evidence type="ECO:0000259" key="13">
    <source>
        <dbReference type="PROSITE" id="PS50109"/>
    </source>
</evidence>
<keyword evidence="4" id="KW-1003">Cell membrane</keyword>
<dbReference type="Gene3D" id="6.10.340.10">
    <property type="match status" value="1"/>
</dbReference>
<dbReference type="InterPro" id="IPR005467">
    <property type="entry name" value="His_kinase_dom"/>
</dbReference>
<name>A0ABW1IJQ2_9BACL</name>
<evidence type="ECO:0000256" key="11">
    <source>
        <dbReference type="ARBA" id="ARBA00023136"/>
    </source>
</evidence>
<feature type="transmembrane region" description="Helical" evidence="12">
    <location>
        <begin position="279"/>
        <end position="301"/>
    </location>
</feature>
<feature type="transmembrane region" description="Helical" evidence="12">
    <location>
        <begin position="12"/>
        <end position="35"/>
    </location>
</feature>
<dbReference type="InterPro" id="IPR036890">
    <property type="entry name" value="HATPase_C_sf"/>
</dbReference>
<dbReference type="InterPro" id="IPR010559">
    <property type="entry name" value="Sig_transdc_His_kin_internal"/>
</dbReference>
<keyword evidence="8 15" id="KW-0418">Kinase</keyword>
<evidence type="ECO:0000256" key="5">
    <source>
        <dbReference type="ARBA" id="ARBA00022553"/>
    </source>
</evidence>
<evidence type="ECO:0000259" key="14">
    <source>
        <dbReference type="PROSITE" id="PS50885"/>
    </source>
</evidence>
<dbReference type="CDD" id="cd06225">
    <property type="entry name" value="HAMP"/>
    <property type="match status" value="1"/>
</dbReference>
<dbReference type="PROSITE" id="PS50885">
    <property type="entry name" value="HAMP"/>
    <property type="match status" value="1"/>
</dbReference>
<proteinExistence type="predicted"/>
<evidence type="ECO:0000256" key="10">
    <source>
        <dbReference type="ARBA" id="ARBA00023012"/>
    </source>
</evidence>
<keyword evidence="7" id="KW-0547">Nucleotide-binding</keyword>
<dbReference type="PANTHER" id="PTHR34220:SF7">
    <property type="entry name" value="SENSOR HISTIDINE KINASE YPDA"/>
    <property type="match status" value="1"/>
</dbReference>